<dbReference type="Proteomes" id="UP000308149">
    <property type="component" value="Chromosome"/>
</dbReference>
<protein>
    <submittedName>
        <fullName evidence="13">TonB-dependent receptor</fullName>
    </submittedName>
</protein>
<feature type="domain" description="TonB-dependent receptor-like beta-barrel" evidence="11">
    <location>
        <begin position="382"/>
        <end position="883"/>
    </location>
</feature>
<keyword evidence="3 8" id="KW-1134">Transmembrane beta strand</keyword>
<evidence type="ECO:0000256" key="1">
    <source>
        <dbReference type="ARBA" id="ARBA00004571"/>
    </source>
</evidence>
<dbReference type="EMBL" id="CP040871">
    <property type="protein sequence ID" value="QDA57758.1"/>
    <property type="molecule type" value="Genomic_DNA"/>
</dbReference>
<evidence type="ECO:0000259" key="11">
    <source>
        <dbReference type="Pfam" id="PF00593"/>
    </source>
</evidence>
<evidence type="ECO:0000256" key="9">
    <source>
        <dbReference type="RuleBase" id="RU003357"/>
    </source>
</evidence>
<keyword evidence="14" id="KW-1185">Reference proteome</keyword>
<dbReference type="InterPro" id="IPR037066">
    <property type="entry name" value="Plug_dom_sf"/>
</dbReference>
<dbReference type="PROSITE" id="PS52016">
    <property type="entry name" value="TONB_DEPENDENT_REC_3"/>
    <property type="match status" value="1"/>
</dbReference>
<dbReference type="InterPro" id="IPR012910">
    <property type="entry name" value="Plug_dom"/>
</dbReference>
<keyword evidence="6 8" id="KW-0472">Membrane</keyword>
<evidence type="ECO:0000256" key="4">
    <source>
        <dbReference type="ARBA" id="ARBA00022692"/>
    </source>
</evidence>
<dbReference type="InterPro" id="IPR000531">
    <property type="entry name" value="Beta-barrel_TonB"/>
</dbReference>
<dbReference type="InterPro" id="IPR036942">
    <property type="entry name" value="Beta-barrel_TonB_sf"/>
</dbReference>
<sequence>MHNRSQRAAPLAVAIMLALSATTQAQDNQQGSGVKELDKIVVTGSNIPRADSETASPVQVITAAEIERTGKQTVGEYLQTLTANGQGSIPKSFGSGFASGGSGVSLRGLGAGSTLVLLNGRRLAPHGLADDGQKVFTDLSTIPTEAVQTIEVLKDGASAIYGSDAIAGVVNIILKANYQGFAARASYGISGDNDMANRKVSAIAGFGDLADGANVFFTMEVGNNDGTLMSSRRNREWIGTSDLRPWGYSVEGSPTLGGSIQSGGTVGTNSPVVNLRRNDGTYFSLPGCSAVSDIAPPDPGGGCLWDVAPWRSLVPDEKYLTLFGRATVRINDNAEFYAEVGFSEKKTRWQVQPGGVSGSWGFPGGPVNASSGPGATVLGPNHPDNPLGYAARPRYATFDIGPRVTNNKNQFQRLLFGVNGAWGEWNYDVGYLHSSTQLVGRRTGYLRYSRVREVLASDNNPLHAYWRLGDDAHLNNQAMYDYISPLIQAEATTSLDMLDFKANRTLWDLPGGPLALAVGAEYRTQKVELTPLTYTDIGDIIGLGYSAYKGSEKVGVAFAEVLAPIAESIELSAALRADSYQGGDTAVTPKVGLKWTPVEWLALRGTYGEGFRAPNAAESGDGGLAAFTTAPDPIRCPNGVPAPNGGTQADCNAPLAVITSPNPNLKPEESKSYTLGFVINPTPSTSITIDAWQIKRSNEINQESTAAAIRAGNVVRNDNNLPGIPNSGTLLAARANYVNSASSTMQGVDFDLRQEFDLDAMGKLAFDMQWSRINKFRRIEADGTTFDYAGTHGNCDITNCAGTPKNRANAGLTWSKDRWSVSAVANYIGGFENTLQQGGGCATQFADGSNAPNGCRIPSFTSVDLSGKWKVLPKLELSASLQNAFDKIAPLDPTTYGAVNYNPMHYSGAVGRYFTVGIRYEFD</sequence>
<keyword evidence="2 8" id="KW-0813">Transport</keyword>
<dbReference type="Pfam" id="PF07715">
    <property type="entry name" value="Plug"/>
    <property type="match status" value="1"/>
</dbReference>
<dbReference type="OrthoDB" id="6276154at2"/>
<dbReference type="Gene3D" id="2.170.130.10">
    <property type="entry name" value="TonB-dependent receptor, plug domain"/>
    <property type="match status" value="1"/>
</dbReference>
<keyword evidence="5 9" id="KW-0798">TonB box</keyword>
<feature type="chain" id="PRO_5022728089" evidence="10">
    <location>
        <begin position="26"/>
        <end position="923"/>
    </location>
</feature>
<comment type="similarity">
    <text evidence="8 9">Belongs to the TonB-dependent receptor family.</text>
</comment>
<dbReference type="Gene3D" id="2.40.170.20">
    <property type="entry name" value="TonB-dependent receptor, beta-barrel domain"/>
    <property type="match status" value="1"/>
</dbReference>
<reference evidence="13 14" key="1">
    <citation type="submission" date="2019-06" db="EMBL/GenBank/DDBJ databases">
        <title>Thermomonas aquatica sp. nov., isolated from an industrial wastewater treatment plant.</title>
        <authorList>
            <person name="Jeon J.H."/>
            <person name="Park D.-S."/>
        </authorList>
    </citation>
    <scope>NUCLEOTIDE SEQUENCE [LARGE SCALE GENOMIC DNA]</scope>
    <source>
        <strain evidence="13 14">SY21</strain>
    </source>
</reference>
<evidence type="ECO:0000313" key="13">
    <source>
        <dbReference type="EMBL" id="QDA57758.1"/>
    </source>
</evidence>
<dbReference type="Pfam" id="PF00593">
    <property type="entry name" value="TonB_dep_Rec_b-barrel"/>
    <property type="match status" value="1"/>
</dbReference>
<evidence type="ECO:0000259" key="12">
    <source>
        <dbReference type="Pfam" id="PF07715"/>
    </source>
</evidence>
<keyword evidence="10" id="KW-0732">Signal</keyword>
<feature type="signal peptide" evidence="10">
    <location>
        <begin position="1"/>
        <end position="25"/>
    </location>
</feature>
<proteinExistence type="inferred from homology"/>
<dbReference type="PANTHER" id="PTHR47234">
    <property type="match status" value="1"/>
</dbReference>
<evidence type="ECO:0000256" key="5">
    <source>
        <dbReference type="ARBA" id="ARBA00023077"/>
    </source>
</evidence>
<dbReference type="SUPFAM" id="SSF56935">
    <property type="entry name" value="Porins"/>
    <property type="match status" value="1"/>
</dbReference>
<evidence type="ECO:0000256" key="6">
    <source>
        <dbReference type="ARBA" id="ARBA00023136"/>
    </source>
</evidence>
<dbReference type="PANTHER" id="PTHR47234:SF2">
    <property type="entry name" value="TONB-DEPENDENT RECEPTOR"/>
    <property type="match status" value="1"/>
</dbReference>
<dbReference type="RefSeq" id="WP_139716809.1">
    <property type="nucleotide sequence ID" value="NZ_CP040871.1"/>
</dbReference>
<name>A0A5B7ZS25_9GAMM</name>
<dbReference type="InterPro" id="IPR039426">
    <property type="entry name" value="TonB-dep_rcpt-like"/>
</dbReference>
<keyword evidence="4 8" id="KW-0812">Transmembrane</keyword>
<keyword evidence="7 8" id="KW-0998">Cell outer membrane</keyword>
<evidence type="ECO:0000256" key="7">
    <source>
        <dbReference type="ARBA" id="ARBA00023237"/>
    </source>
</evidence>
<accession>A0A5B7ZS25</accession>
<dbReference type="CDD" id="cd01347">
    <property type="entry name" value="ligand_gated_channel"/>
    <property type="match status" value="1"/>
</dbReference>
<keyword evidence="13" id="KW-0675">Receptor</keyword>
<dbReference type="GO" id="GO:0009279">
    <property type="term" value="C:cell outer membrane"/>
    <property type="evidence" value="ECO:0007669"/>
    <property type="project" value="UniProtKB-SubCell"/>
</dbReference>
<dbReference type="KEGG" id="thes:FHQ07_10790"/>
<gene>
    <name evidence="13" type="ORF">FHQ07_10790</name>
</gene>
<evidence type="ECO:0000256" key="3">
    <source>
        <dbReference type="ARBA" id="ARBA00022452"/>
    </source>
</evidence>
<organism evidence="13 14">
    <name type="scientific">Thermomonas aquatica</name>
    <dbReference type="NCBI Taxonomy" id="2202149"/>
    <lineage>
        <taxon>Bacteria</taxon>
        <taxon>Pseudomonadati</taxon>
        <taxon>Pseudomonadota</taxon>
        <taxon>Gammaproteobacteria</taxon>
        <taxon>Lysobacterales</taxon>
        <taxon>Lysobacteraceae</taxon>
        <taxon>Thermomonas</taxon>
    </lineage>
</organism>
<dbReference type="AlphaFoldDB" id="A0A5B7ZS25"/>
<comment type="subcellular location">
    <subcellularLocation>
        <location evidence="1 8">Cell outer membrane</location>
        <topology evidence="1 8">Multi-pass membrane protein</topology>
    </subcellularLocation>
</comment>
<evidence type="ECO:0000256" key="10">
    <source>
        <dbReference type="SAM" id="SignalP"/>
    </source>
</evidence>
<evidence type="ECO:0000256" key="2">
    <source>
        <dbReference type="ARBA" id="ARBA00022448"/>
    </source>
</evidence>
<evidence type="ECO:0000256" key="8">
    <source>
        <dbReference type="PROSITE-ProRule" id="PRU01360"/>
    </source>
</evidence>
<evidence type="ECO:0000313" key="14">
    <source>
        <dbReference type="Proteomes" id="UP000308149"/>
    </source>
</evidence>
<feature type="domain" description="TonB-dependent receptor plug" evidence="12">
    <location>
        <begin position="52"/>
        <end position="169"/>
    </location>
</feature>